<reference evidence="2 3" key="1">
    <citation type="submission" date="2017-10" db="EMBL/GenBank/DDBJ databases">
        <title>Draft genome of Longibacter Salinarum.</title>
        <authorList>
            <person name="Goh K.M."/>
            <person name="Shamsir M.S."/>
            <person name="Lim S.W."/>
        </authorList>
    </citation>
    <scope>NUCLEOTIDE SEQUENCE [LARGE SCALE GENOMIC DNA]</scope>
    <source>
        <strain evidence="2 3">KCTC 52045</strain>
    </source>
</reference>
<dbReference type="EMBL" id="PDEQ01000006">
    <property type="protein sequence ID" value="PEN12991.1"/>
    <property type="molecule type" value="Genomic_DNA"/>
</dbReference>
<evidence type="ECO:0000313" key="3">
    <source>
        <dbReference type="Proteomes" id="UP000220102"/>
    </source>
</evidence>
<accession>A0A2A8CWK0</accession>
<evidence type="ECO:0000313" key="2">
    <source>
        <dbReference type="EMBL" id="PEN12991.1"/>
    </source>
</evidence>
<feature type="transmembrane region" description="Helical" evidence="1">
    <location>
        <begin position="47"/>
        <end position="66"/>
    </location>
</feature>
<protein>
    <submittedName>
        <fullName evidence="2">Uncharacterized protein</fullName>
    </submittedName>
</protein>
<keyword evidence="1" id="KW-0472">Membrane</keyword>
<organism evidence="2 3">
    <name type="scientific">Longibacter salinarum</name>
    <dbReference type="NCBI Taxonomy" id="1850348"/>
    <lineage>
        <taxon>Bacteria</taxon>
        <taxon>Pseudomonadati</taxon>
        <taxon>Rhodothermota</taxon>
        <taxon>Rhodothermia</taxon>
        <taxon>Rhodothermales</taxon>
        <taxon>Salisaetaceae</taxon>
        <taxon>Longibacter</taxon>
    </lineage>
</organism>
<evidence type="ECO:0000256" key="1">
    <source>
        <dbReference type="SAM" id="Phobius"/>
    </source>
</evidence>
<sequence>MGLFTPSRRKKPKRFTYEPRFYNPDKEEDIKRRMRVKRRKKRQRSPLSILYLIGLLSFAIFVMYSLG</sequence>
<gene>
    <name evidence="2" type="ORF">CRI94_13150</name>
</gene>
<keyword evidence="1" id="KW-0812">Transmembrane</keyword>
<keyword evidence="1" id="KW-1133">Transmembrane helix</keyword>
<proteinExistence type="predicted"/>
<keyword evidence="3" id="KW-1185">Reference proteome</keyword>
<comment type="caution">
    <text evidence="2">The sequence shown here is derived from an EMBL/GenBank/DDBJ whole genome shotgun (WGS) entry which is preliminary data.</text>
</comment>
<dbReference type="AlphaFoldDB" id="A0A2A8CWK0"/>
<name>A0A2A8CWK0_9BACT</name>
<dbReference type="Proteomes" id="UP000220102">
    <property type="component" value="Unassembled WGS sequence"/>
</dbReference>